<reference evidence="2 3" key="1">
    <citation type="submission" date="2021-06" db="EMBL/GenBank/DDBJ databases">
        <title>Caerostris extrusa draft genome.</title>
        <authorList>
            <person name="Kono N."/>
            <person name="Arakawa K."/>
        </authorList>
    </citation>
    <scope>NUCLEOTIDE SEQUENCE [LARGE SCALE GENOMIC DNA]</scope>
</reference>
<protein>
    <submittedName>
        <fullName evidence="2">Uncharacterized protein</fullName>
    </submittedName>
</protein>
<gene>
    <name evidence="2" type="ORF">CEXT_82761</name>
</gene>
<dbReference type="Proteomes" id="UP001054945">
    <property type="component" value="Unassembled WGS sequence"/>
</dbReference>
<feature type="compositionally biased region" description="Polar residues" evidence="1">
    <location>
        <begin position="71"/>
        <end position="90"/>
    </location>
</feature>
<name>A0AAV4XGK2_CAEEX</name>
<accession>A0AAV4XGK2</accession>
<dbReference type="EMBL" id="BPLR01000348">
    <property type="protein sequence ID" value="GIY94091.1"/>
    <property type="molecule type" value="Genomic_DNA"/>
</dbReference>
<dbReference type="AlphaFoldDB" id="A0AAV4XGK2"/>
<sequence>MCSRLPEPTRQRGSDFNETSKEDICSIENGICICNYRLFPSLKSCDADVEQREIECNSSPLKYRRRLIHIQSGNLSRHPQPDNPNSSTRHQQPHLHLHSTPPLQVRKVMCSRLPEPTR</sequence>
<evidence type="ECO:0000256" key="1">
    <source>
        <dbReference type="SAM" id="MobiDB-lite"/>
    </source>
</evidence>
<evidence type="ECO:0000313" key="3">
    <source>
        <dbReference type="Proteomes" id="UP001054945"/>
    </source>
</evidence>
<feature type="region of interest" description="Disordered" evidence="1">
    <location>
        <begin position="70"/>
        <end position="106"/>
    </location>
</feature>
<proteinExistence type="predicted"/>
<keyword evidence="3" id="KW-1185">Reference proteome</keyword>
<evidence type="ECO:0000313" key="2">
    <source>
        <dbReference type="EMBL" id="GIY94091.1"/>
    </source>
</evidence>
<organism evidence="2 3">
    <name type="scientific">Caerostris extrusa</name>
    <name type="common">Bark spider</name>
    <name type="synonym">Caerostris bankana</name>
    <dbReference type="NCBI Taxonomy" id="172846"/>
    <lineage>
        <taxon>Eukaryota</taxon>
        <taxon>Metazoa</taxon>
        <taxon>Ecdysozoa</taxon>
        <taxon>Arthropoda</taxon>
        <taxon>Chelicerata</taxon>
        <taxon>Arachnida</taxon>
        <taxon>Araneae</taxon>
        <taxon>Araneomorphae</taxon>
        <taxon>Entelegynae</taxon>
        <taxon>Araneoidea</taxon>
        <taxon>Araneidae</taxon>
        <taxon>Caerostris</taxon>
    </lineage>
</organism>
<comment type="caution">
    <text evidence="2">The sequence shown here is derived from an EMBL/GenBank/DDBJ whole genome shotgun (WGS) entry which is preliminary data.</text>
</comment>